<name>A0A0A9ERG0_ARUDO</name>
<proteinExistence type="predicted"/>
<organism evidence="1">
    <name type="scientific">Arundo donax</name>
    <name type="common">Giant reed</name>
    <name type="synonym">Donax arundinaceus</name>
    <dbReference type="NCBI Taxonomy" id="35708"/>
    <lineage>
        <taxon>Eukaryota</taxon>
        <taxon>Viridiplantae</taxon>
        <taxon>Streptophyta</taxon>
        <taxon>Embryophyta</taxon>
        <taxon>Tracheophyta</taxon>
        <taxon>Spermatophyta</taxon>
        <taxon>Magnoliopsida</taxon>
        <taxon>Liliopsida</taxon>
        <taxon>Poales</taxon>
        <taxon>Poaceae</taxon>
        <taxon>PACMAD clade</taxon>
        <taxon>Arundinoideae</taxon>
        <taxon>Arundineae</taxon>
        <taxon>Arundo</taxon>
    </lineage>
</organism>
<sequence length="19" mass="2227">MCLFLLCYRSTESKSSKVM</sequence>
<reference evidence="1" key="2">
    <citation type="journal article" date="2015" name="Data Brief">
        <title>Shoot transcriptome of the giant reed, Arundo donax.</title>
        <authorList>
            <person name="Barrero R.A."/>
            <person name="Guerrero F.D."/>
            <person name="Moolhuijzen P."/>
            <person name="Goolsby J.A."/>
            <person name="Tidwell J."/>
            <person name="Bellgard S.E."/>
            <person name="Bellgard M.I."/>
        </authorList>
    </citation>
    <scope>NUCLEOTIDE SEQUENCE</scope>
    <source>
        <tissue evidence="1">Shoot tissue taken approximately 20 cm above the soil surface</tissue>
    </source>
</reference>
<evidence type="ECO:0000313" key="1">
    <source>
        <dbReference type="EMBL" id="JAE00476.1"/>
    </source>
</evidence>
<dbReference type="EMBL" id="GBRH01197420">
    <property type="protein sequence ID" value="JAE00476.1"/>
    <property type="molecule type" value="Transcribed_RNA"/>
</dbReference>
<protein>
    <submittedName>
        <fullName evidence="1">Uncharacterized protein</fullName>
    </submittedName>
</protein>
<accession>A0A0A9ERG0</accession>
<reference evidence="1" key="1">
    <citation type="submission" date="2014-09" db="EMBL/GenBank/DDBJ databases">
        <authorList>
            <person name="Magalhaes I.L.F."/>
            <person name="Oliveira U."/>
            <person name="Santos F.R."/>
            <person name="Vidigal T.H.D.A."/>
            <person name="Brescovit A.D."/>
            <person name="Santos A.J."/>
        </authorList>
    </citation>
    <scope>NUCLEOTIDE SEQUENCE</scope>
    <source>
        <tissue evidence="1">Shoot tissue taken approximately 20 cm above the soil surface</tissue>
    </source>
</reference>
<dbReference type="AlphaFoldDB" id="A0A0A9ERG0"/>